<dbReference type="GeneID" id="9224481"/>
<evidence type="ECO:0000313" key="2">
    <source>
        <dbReference type="Proteomes" id="UP000002035"/>
    </source>
</evidence>
<name>C5FN94_ARTOC</name>
<dbReference type="Proteomes" id="UP000002035">
    <property type="component" value="Unassembled WGS sequence"/>
</dbReference>
<reference evidence="2" key="1">
    <citation type="journal article" date="2012" name="MBio">
        <title>Comparative genome analysis of Trichophyton rubrum and related dermatophytes reveals candidate genes involved in infection.</title>
        <authorList>
            <person name="Martinez D.A."/>
            <person name="Oliver B.G."/>
            <person name="Graeser Y."/>
            <person name="Goldberg J.M."/>
            <person name="Li W."/>
            <person name="Martinez-Rossi N.M."/>
            <person name="Monod M."/>
            <person name="Shelest E."/>
            <person name="Barton R.C."/>
            <person name="Birch E."/>
            <person name="Brakhage A.A."/>
            <person name="Chen Z."/>
            <person name="Gurr S.J."/>
            <person name="Heiman D."/>
            <person name="Heitman J."/>
            <person name="Kosti I."/>
            <person name="Rossi A."/>
            <person name="Saif S."/>
            <person name="Samalova M."/>
            <person name="Saunders C.W."/>
            <person name="Shea T."/>
            <person name="Summerbell R.C."/>
            <person name="Xu J."/>
            <person name="Young S."/>
            <person name="Zeng Q."/>
            <person name="Birren B.W."/>
            <person name="Cuomo C.A."/>
            <person name="White T.C."/>
        </authorList>
    </citation>
    <scope>NUCLEOTIDE SEQUENCE [LARGE SCALE GENOMIC DNA]</scope>
    <source>
        <strain evidence="2">ATCC MYA-4605 / CBS 113480</strain>
    </source>
</reference>
<evidence type="ECO:0000313" key="1">
    <source>
        <dbReference type="EMBL" id="EEQ31330.1"/>
    </source>
</evidence>
<keyword evidence="2" id="KW-1185">Reference proteome</keyword>
<protein>
    <submittedName>
        <fullName evidence="1">Uncharacterized protein</fullName>
    </submittedName>
</protein>
<dbReference type="RefSeq" id="XP_002846412.1">
    <property type="nucleotide sequence ID" value="XM_002846366.1"/>
</dbReference>
<sequence length="130" mass="14270">MALSLITTYFIDIDIDVGTCLKTSRWSRIQPPTKMGNVISASAGVTDWLMISSGGQEQQASLASRLYALFCLIFRGPDVHKTFFDVIRKAGRANISKSQLLEYGLRPPGCTHEEQSTCPCLQVPCGLQTT</sequence>
<gene>
    <name evidence="1" type="ORF">MCYG_04149</name>
</gene>
<dbReference type="VEuPathDB" id="FungiDB:MCYG_04149"/>
<proteinExistence type="predicted"/>
<dbReference type="EMBL" id="DS995704">
    <property type="protein sequence ID" value="EEQ31330.1"/>
    <property type="molecule type" value="Genomic_DNA"/>
</dbReference>
<dbReference type="HOGENOM" id="CLU_1937654_0_0_1"/>
<accession>C5FN94</accession>
<organism evidence="1 2">
    <name type="scientific">Arthroderma otae (strain ATCC MYA-4605 / CBS 113480)</name>
    <name type="common">Microsporum canis</name>
    <dbReference type="NCBI Taxonomy" id="554155"/>
    <lineage>
        <taxon>Eukaryota</taxon>
        <taxon>Fungi</taxon>
        <taxon>Dikarya</taxon>
        <taxon>Ascomycota</taxon>
        <taxon>Pezizomycotina</taxon>
        <taxon>Eurotiomycetes</taxon>
        <taxon>Eurotiomycetidae</taxon>
        <taxon>Onygenales</taxon>
        <taxon>Arthrodermataceae</taxon>
        <taxon>Microsporum</taxon>
    </lineage>
</organism>
<dbReference type="AlphaFoldDB" id="C5FN94"/>